<dbReference type="InterPro" id="IPR036291">
    <property type="entry name" value="NAD(P)-bd_dom_sf"/>
</dbReference>
<dbReference type="InterPro" id="IPR009718">
    <property type="entry name" value="Rex_DNA-bd_C_dom"/>
</dbReference>
<dbReference type="Pfam" id="PF06971">
    <property type="entry name" value="Put_DNA-bind_N"/>
    <property type="match status" value="1"/>
</dbReference>
<evidence type="ECO:0000259" key="6">
    <source>
        <dbReference type="SMART" id="SM00881"/>
    </source>
</evidence>
<keyword evidence="3" id="KW-0805">Transcription regulation</keyword>
<dbReference type="AlphaFoldDB" id="A0A0W8FYJ1"/>
<proteinExistence type="inferred from homology"/>
<dbReference type="PANTHER" id="PTHR35786:SF1">
    <property type="entry name" value="REDOX-SENSING TRANSCRIPTIONAL REPRESSOR REX 1"/>
    <property type="match status" value="1"/>
</dbReference>
<dbReference type="GO" id="GO:0045892">
    <property type="term" value="P:negative regulation of DNA-templated transcription"/>
    <property type="evidence" value="ECO:0007669"/>
    <property type="project" value="InterPro"/>
</dbReference>
<keyword evidence="1" id="KW-0963">Cytoplasm</keyword>
<evidence type="ECO:0000256" key="5">
    <source>
        <dbReference type="ARBA" id="ARBA00023163"/>
    </source>
</evidence>
<reference evidence="7" key="1">
    <citation type="journal article" date="2015" name="Proc. Natl. Acad. Sci. U.S.A.">
        <title>Networks of energetic and metabolic interactions define dynamics in microbial communities.</title>
        <authorList>
            <person name="Embree M."/>
            <person name="Liu J.K."/>
            <person name="Al-Bassam M.M."/>
            <person name="Zengler K."/>
        </authorList>
    </citation>
    <scope>NUCLEOTIDE SEQUENCE</scope>
</reference>
<keyword evidence="4 7" id="KW-0238">DNA-binding</keyword>
<name>A0A0W8FYJ1_9ZZZZ</name>
<evidence type="ECO:0000256" key="3">
    <source>
        <dbReference type="ARBA" id="ARBA00023015"/>
    </source>
</evidence>
<evidence type="ECO:0000256" key="1">
    <source>
        <dbReference type="ARBA" id="ARBA00022490"/>
    </source>
</evidence>
<gene>
    <name evidence="7" type="ORF">ASZ90_004195</name>
</gene>
<dbReference type="InterPro" id="IPR003781">
    <property type="entry name" value="CoA-bd"/>
</dbReference>
<dbReference type="Pfam" id="PF02629">
    <property type="entry name" value="CoA_binding"/>
    <property type="match status" value="1"/>
</dbReference>
<keyword evidence="5" id="KW-0804">Transcription</keyword>
<comment type="caution">
    <text evidence="7">The sequence shown here is derived from an EMBL/GenBank/DDBJ whole genome shotgun (WGS) entry which is preliminary data.</text>
</comment>
<keyword evidence="2" id="KW-0678">Repressor</keyword>
<dbReference type="HAMAP" id="MF_01131">
    <property type="entry name" value="Rex"/>
    <property type="match status" value="1"/>
</dbReference>
<dbReference type="GO" id="GO:0051775">
    <property type="term" value="P:response to redox state"/>
    <property type="evidence" value="ECO:0007669"/>
    <property type="project" value="InterPro"/>
</dbReference>
<sequence length="214" mass="24090">MRITPEPTMRRLPHYLHFLRRQLDNGVEKISSTIIADALSLDSTQVRKDLEYTGVKGKPKTGFFVKELINAILEFLTWTTRRDAFVVGTGNLGSAMLGYKRFRDYGLHFVAAFDSDESKIGTKIYDTPIFSIDKIPSMAQQMRITVGVLTVPAQAAQEVADLLIKGGIKAIWNFAPTYIKAPKNVVIENHQFTESLAALTRKLVEVDFRPETKL</sequence>
<organism evidence="7">
    <name type="scientific">hydrocarbon metagenome</name>
    <dbReference type="NCBI Taxonomy" id="938273"/>
    <lineage>
        <taxon>unclassified sequences</taxon>
        <taxon>metagenomes</taxon>
        <taxon>ecological metagenomes</taxon>
    </lineage>
</organism>
<dbReference type="PANTHER" id="PTHR35786">
    <property type="entry name" value="REDOX-SENSING TRANSCRIPTIONAL REPRESSOR REX"/>
    <property type="match status" value="1"/>
</dbReference>
<evidence type="ECO:0000313" key="7">
    <source>
        <dbReference type="EMBL" id="KUG25968.1"/>
    </source>
</evidence>
<dbReference type="Gene3D" id="1.10.10.10">
    <property type="entry name" value="Winged helix-like DNA-binding domain superfamily/Winged helix DNA-binding domain"/>
    <property type="match status" value="1"/>
</dbReference>
<feature type="domain" description="CoA-binding" evidence="6">
    <location>
        <begin position="78"/>
        <end position="178"/>
    </location>
</feature>
<dbReference type="InterPro" id="IPR036388">
    <property type="entry name" value="WH-like_DNA-bd_sf"/>
</dbReference>
<dbReference type="SUPFAM" id="SSF46785">
    <property type="entry name" value="Winged helix' DNA-binding domain"/>
    <property type="match status" value="1"/>
</dbReference>
<evidence type="ECO:0000256" key="2">
    <source>
        <dbReference type="ARBA" id="ARBA00022491"/>
    </source>
</evidence>
<dbReference type="SMART" id="SM00881">
    <property type="entry name" value="CoA_binding"/>
    <property type="match status" value="1"/>
</dbReference>
<dbReference type="NCBIfam" id="NF003994">
    <property type="entry name" value="PRK05472.2-3"/>
    <property type="match status" value="1"/>
</dbReference>
<dbReference type="InterPro" id="IPR022876">
    <property type="entry name" value="Tscrpt_rep_Rex"/>
</dbReference>
<dbReference type="EMBL" id="LNQE01000563">
    <property type="protein sequence ID" value="KUG25968.1"/>
    <property type="molecule type" value="Genomic_DNA"/>
</dbReference>
<dbReference type="InterPro" id="IPR036390">
    <property type="entry name" value="WH_DNA-bd_sf"/>
</dbReference>
<dbReference type="NCBIfam" id="NF003995">
    <property type="entry name" value="PRK05472.2-4"/>
    <property type="match status" value="1"/>
</dbReference>
<evidence type="ECO:0000256" key="4">
    <source>
        <dbReference type="ARBA" id="ARBA00023125"/>
    </source>
</evidence>
<accession>A0A0W8FYJ1</accession>
<dbReference type="NCBIfam" id="NF003996">
    <property type="entry name" value="PRK05472.2-5"/>
    <property type="match status" value="1"/>
</dbReference>
<protein>
    <submittedName>
        <fullName evidence="7">Redox-sensitive transcriptional regulator (At-rich dna-binding protein)</fullName>
    </submittedName>
</protein>
<dbReference type="GO" id="GO:0003677">
    <property type="term" value="F:DNA binding"/>
    <property type="evidence" value="ECO:0007669"/>
    <property type="project" value="UniProtKB-KW"/>
</dbReference>
<dbReference type="Gene3D" id="3.40.50.720">
    <property type="entry name" value="NAD(P)-binding Rossmann-like Domain"/>
    <property type="match status" value="1"/>
</dbReference>
<dbReference type="SUPFAM" id="SSF51735">
    <property type="entry name" value="NAD(P)-binding Rossmann-fold domains"/>
    <property type="match status" value="1"/>
</dbReference>